<accession>A0AAV3ZE62</accession>
<evidence type="ECO:0000256" key="4">
    <source>
        <dbReference type="ARBA" id="ARBA00023125"/>
    </source>
</evidence>
<evidence type="ECO:0000313" key="7">
    <source>
        <dbReference type="EMBL" id="GFN93904.1"/>
    </source>
</evidence>
<dbReference type="InterPro" id="IPR038441">
    <property type="entry name" value="THAP_Znf_sf"/>
</dbReference>
<dbReference type="Proteomes" id="UP000735302">
    <property type="component" value="Unassembled WGS sequence"/>
</dbReference>
<reference evidence="7 8" key="1">
    <citation type="journal article" date="2021" name="Elife">
        <title>Chloroplast acquisition without the gene transfer in kleptoplastic sea slugs, Plakobranchus ocellatus.</title>
        <authorList>
            <person name="Maeda T."/>
            <person name="Takahashi S."/>
            <person name="Yoshida T."/>
            <person name="Shimamura S."/>
            <person name="Takaki Y."/>
            <person name="Nagai Y."/>
            <person name="Toyoda A."/>
            <person name="Suzuki Y."/>
            <person name="Arimoto A."/>
            <person name="Ishii H."/>
            <person name="Satoh N."/>
            <person name="Nishiyama T."/>
            <person name="Hasebe M."/>
            <person name="Maruyama T."/>
            <person name="Minagawa J."/>
            <person name="Obokata J."/>
            <person name="Shigenobu S."/>
        </authorList>
    </citation>
    <scope>NUCLEOTIDE SEQUENCE [LARGE SCALE GENOMIC DNA]</scope>
</reference>
<dbReference type="AlphaFoldDB" id="A0AAV3ZE62"/>
<dbReference type="Pfam" id="PF05485">
    <property type="entry name" value="THAP"/>
    <property type="match status" value="1"/>
</dbReference>
<dbReference type="PANTHER" id="PTHR46600:SF2">
    <property type="entry name" value="THAP DOMAIN-CONTAINING PROTEIN 1"/>
    <property type="match status" value="1"/>
</dbReference>
<keyword evidence="8" id="KW-1185">Reference proteome</keyword>
<dbReference type="GO" id="GO:0006357">
    <property type="term" value="P:regulation of transcription by RNA polymerase II"/>
    <property type="evidence" value="ECO:0007669"/>
    <property type="project" value="TreeGrafter"/>
</dbReference>
<keyword evidence="2 5" id="KW-0863">Zinc-finger</keyword>
<dbReference type="PROSITE" id="PS50950">
    <property type="entry name" value="ZF_THAP"/>
    <property type="match status" value="1"/>
</dbReference>
<dbReference type="GO" id="GO:0000978">
    <property type="term" value="F:RNA polymerase II cis-regulatory region sequence-specific DNA binding"/>
    <property type="evidence" value="ECO:0007669"/>
    <property type="project" value="TreeGrafter"/>
</dbReference>
<dbReference type="SUPFAM" id="SSF57716">
    <property type="entry name" value="Glucocorticoid receptor-like (DNA-binding domain)"/>
    <property type="match status" value="1"/>
</dbReference>
<dbReference type="GO" id="GO:0008270">
    <property type="term" value="F:zinc ion binding"/>
    <property type="evidence" value="ECO:0007669"/>
    <property type="project" value="UniProtKB-KW"/>
</dbReference>
<name>A0AAV3ZE62_9GAST</name>
<evidence type="ECO:0000259" key="6">
    <source>
        <dbReference type="PROSITE" id="PS50950"/>
    </source>
</evidence>
<evidence type="ECO:0000256" key="1">
    <source>
        <dbReference type="ARBA" id="ARBA00022723"/>
    </source>
</evidence>
<evidence type="ECO:0000256" key="5">
    <source>
        <dbReference type="PROSITE-ProRule" id="PRU00309"/>
    </source>
</evidence>
<dbReference type="GO" id="GO:0005634">
    <property type="term" value="C:nucleus"/>
    <property type="evidence" value="ECO:0007669"/>
    <property type="project" value="TreeGrafter"/>
</dbReference>
<dbReference type="SMART" id="SM00692">
    <property type="entry name" value="DM3"/>
    <property type="match status" value="1"/>
</dbReference>
<dbReference type="InterPro" id="IPR006612">
    <property type="entry name" value="THAP_Znf"/>
</dbReference>
<keyword evidence="1" id="KW-0479">Metal-binding</keyword>
<proteinExistence type="predicted"/>
<organism evidence="7 8">
    <name type="scientific">Plakobranchus ocellatus</name>
    <dbReference type="NCBI Taxonomy" id="259542"/>
    <lineage>
        <taxon>Eukaryota</taxon>
        <taxon>Metazoa</taxon>
        <taxon>Spiralia</taxon>
        <taxon>Lophotrochozoa</taxon>
        <taxon>Mollusca</taxon>
        <taxon>Gastropoda</taxon>
        <taxon>Heterobranchia</taxon>
        <taxon>Euthyneura</taxon>
        <taxon>Panpulmonata</taxon>
        <taxon>Sacoglossa</taxon>
        <taxon>Placobranchoidea</taxon>
        <taxon>Plakobranchidae</taxon>
        <taxon>Plakobranchus</taxon>
    </lineage>
</organism>
<evidence type="ECO:0000256" key="2">
    <source>
        <dbReference type="ARBA" id="ARBA00022771"/>
    </source>
</evidence>
<dbReference type="InterPro" id="IPR026516">
    <property type="entry name" value="THAP1/10"/>
</dbReference>
<dbReference type="SMART" id="SM00980">
    <property type="entry name" value="THAP"/>
    <property type="match status" value="1"/>
</dbReference>
<keyword evidence="4 5" id="KW-0238">DNA-binding</keyword>
<comment type="caution">
    <text evidence="7">The sequence shown here is derived from an EMBL/GenBank/DDBJ whole genome shotgun (WGS) entry which is preliminary data.</text>
</comment>
<evidence type="ECO:0000313" key="8">
    <source>
        <dbReference type="Proteomes" id="UP000735302"/>
    </source>
</evidence>
<dbReference type="EMBL" id="BLXT01002372">
    <property type="protein sequence ID" value="GFN93904.1"/>
    <property type="molecule type" value="Genomic_DNA"/>
</dbReference>
<dbReference type="PANTHER" id="PTHR46600">
    <property type="entry name" value="THAP DOMAIN-CONTAINING"/>
    <property type="match status" value="1"/>
</dbReference>
<feature type="domain" description="THAP-type" evidence="6">
    <location>
        <begin position="64"/>
        <end position="149"/>
    </location>
</feature>
<dbReference type="Gene3D" id="6.20.210.20">
    <property type="entry name" value="THAP domain"/>
    <property type="match status" value="1"/>
</dbReference>
<sequence>MDSDIHSCTCVTVIENEIDLRRVRKQDVFMDDDMIVNHNDAPELDVDLGANETTCTKTVKKRETGQWCSAINCSNNRVSRPDLSFFRFPKDEERCRKWVINCRRADLLNKSVQALFNGNVLCALHFEDSQFANSKKTQLKRLKAVPTIFDVPNTPQTLAAKRPSLKPRKIPETVSLQLQVDNVLQTQRSSSLECSSHFAGDTFPFSPPVAKDIICMSRATTRQFLSLLAKANAVASLVRAFQPLVCRPKGWLALWCMWFNHGLLNKRPSQRDRK</sequence>
<evidence type="ECO:0000256" key="3">
    <source>
        <dbReference type="ARBA" id="ARBA00022833"/>
    </source>
</evidence>
<gene>
    <name evidence="7" type="ORF">PoB_002041000</name>
</gene>
<dbReference type="GO" id="GO:0003700">
    <property type="term" value="F:DNA-binding transcription factor activity"/>
    <property type="evidence" value="ECO:0007669"/>
    <property type="project" value="TreeGrafter"/>
</dbReference>
<protein>
    <submittedName>
        <fullName evidence="7">52 kDa repressor of the inhibitor of the protein kinase</fullName>
    </submittedName>
</protein>
<keyword evidence="3" id="KW-0862">Zinc</keyword>